<evidence type="ECO:0000259" key="10">
    <source>
        <dbReference type="Pfam" id="PF04406"/>
    </source>
</evidence>
<comment type="cofactor">
    <cofactor evidence="2">
        <name>Mg(2+)</name>
        <dbReference type="ChEBI" id="CHEBI:18420"/>
    </cofactor>
</comment>
<sequence>MAKKQNNKQYDLRAAKDLYLEYLEKGKEKKVITLPPDTVKIDDLNKKEIQNRLFLSVDKVLEEIYKNGRPFIELPSRSSSNIFWDEENDLLLLGKQIMEKQFHTLTSVADITRLMRVLEVINELLNEDIHATKREIFYTDVNLFQDQKNSDKSIEDAATMLYTTRNSTHIVAAPKGTCVGRLRIRDRNDIIDLEGLGSGGWTISPMLDNIEIIESDAEFILVIEKDAAMMRLAEARFWRQYPCILLTAQGVGNVAVRMFLKRLSKELNLPVFSLVDSDPYGHYIHSVYLRGSKRLSYESPFLATPNIKLLGVLTRDLDKYKIPQEVRIKMTKQDEKRMKDMLNEDFVKKNKAWEEDLKLALKLKVKAEIQAFASHGFKFLTDRYLPEKLTTGDWI</sequence>
<dbReference type="InterPro" id="IPR013049">
    <property type="entry name" value="Spo11/TopoVI_A_N"/>
</dbReference>
<organism evidence="12">
    <name type="scientific">marine sediment metagenome</name>
    <dbReference type="NCBI Taxonomy" id="412755"/>
    <lineage>
        <taxon>unclassified sequences</taxon>
        <taxon>metagenomes</taxon>
        <taxon>ecological metagenomes</taxon>
    </lineage>
</organism>
<dbReference type="HAMAP" id="MF_00132">
    <property type="entry name" value="Top6A"/>
    <property type="match status" value="1"/>
</dbReference>
<dbReference type="GO" id="GO:0005524">
    <property type="term" value="F:ATP binding"/>
    <property type="evidence" value="ECO:0007669"/>
    <property type="project" value="InterPro"/>
</dbReference>
<keyword evidence="5" id="KW-0479">Metal-binding</keyword>
<dbReference type="PROSITE" id="PS52041">
    <property type="entry name" value="TOPO_IIB"/>
    <property type="match status" value="1"/>
</dbReference>
<dbReference type="GO" id="GO:0005694">
    <property type="term" value="C:chromosome"/>
    <property type="evidence" value="ECO:0007669"/>
    <property type="project" value="InterPro"/>
</dbReference>
<dbReference type="Pfam" id="PF04406">
    <property type="entry name" value="TP6A_N"/>
    <property type="match status" value="1"/>
</dbReference>
<proteinExistence type="inferred from homology"/>
<evidence type="ECO:0000256" key="4">
    <source>
        <dbReference type="ARBA" id="ARBA00012895"/>
    </source>
</evidence>
<gene>
    <name evidence="12" type="ORF">LCGC14_0608410</name>
</gene>
<dbReference type="CDD" id="cd00223">
    <property type="entry name" value="TOPRIM_TopoIIB_SPO"/>
    <property type="match status" value="1"/>
</dbReference>
<dbReference type="PANTHER" id="PTHR10848">
    <property type="entry name" value="MEIOTIC RECOMBINATION PROTEIN SPO11"/>
    <property type="match status" value="1"/>
</dbReference>
<dbReference type="AlphaFoldDB" id="A0A0F9RDA5"/>
<protein>
    <recommendedName>
        <fullName evidence="4">DNA topoisomerase (ATP-hydrolyzing)</fullName>
        <ecNumber evidence="4">5.6.2.2</ecNumber>
    </recommendedName>
</protein>
<dbReference type="SUPFAM" id="SSF56726">
    <property type="entry name" value="DNA topoisomerase IV, alpha subunit"/>
    <property type="match status" value="1"/>
</dbReference>
<evidence type="ECO:0000256" key="9">
    <source>
        <dbReference type="ARBA" id="ARBA00023235"/>
    </source>
</evidence>
<dbReference type="GO" id="GO:0006265">
    <property type="term" value="P:DNA topological change"/>
    <property type="evidence" value="ECO:0007669"/>
    <property type="project" value="InterPro"/>
</dbReference>
<accession>A0A0F9RDA5</accession>
<evidence type="ECO:0000256" key="5">
    <source>
        <dbReference type="ARBA" id="ARBA00022723"/>
    </source>
</evidence>
<dbReference type="GO" id="GO:0003677">
    <property type="term" value="F:DNA binding"/>
    <property type="evidence" value="ECO:0007669"/>
    <property type="project" value="UniProtKB-KW"/>
</dbReference>
<feature type="domain" description="Spo11/DNA topoisomerase VI subunit A N-terminal" evidence="10">
    <location>
        <begin position="111"/>
        <end position="169"/>
    </location>
</feature>
<dbReference type="PANTHER" id="PTHR10848:SF0">
    <property type="entry name" value="MEIOTIC RECOMBINATION PROTEIN SPO11"/>
    <property type="match status" value="1"/>
</dbReference>
<dbReference type="Gene3D" id="1.10.10.10">
    <property type="entry name" value="Winged helix-like DNA-binding domain superfamily/Winged helix DNA-binding domain"/>
    <property type="match status" value="1"/>
</dbReference>
<feature type="domain" description="Topoisomerase 6 subunit A/Spo11 TOPRIM" evidence="11">
    <location>
        <begin position="219"/>
        <end position="389"/>
    </location>
</feature>
<dbReference type="GO" id="GO:0046872">
    <property type="term" value="F:metal ion binding"/>
    <property type="evidence" value="ECO:0007669"/>
    <property type="project" value="UniProtKB-KW"/>
</dbReference>
<evidence type="ECO:0000256" key="6">
    <source>
        <dbReference type="ARBA" id="ARBA00022842"/>
    </source>
</evidence>
<keyword evidence="8" id="KW-0238">DNA-binding</keyword>
<evidence type="ECO:0000256" key="7">
    <source>
        <dbReference type="ARBA" id="ARBA00023029"/>
    </source>
</evidence>
<dbReference type="InterPro" id="IPR034136">
    <property type="entry name" value="TOPRIM_Topo6A/Spo11"/>
</dbReference>
<dbReference type="EMBL" id="LAZR01001002">
    <property type="protein sequence ID" value="KKN52844.1"/>
    <property type="molecule type" value="Genomic_DNA"/>
</dbReference>
<dbReference type="InterPro" id="IPR036388">
    <property type="entry name" value="WH-like_DNA-bd_sf"/>
</dbReference>
<dbReference type="InterPro" id="IPR036078">
    <property type="entry name" value="Spo11/TopoVI_A_sf"/>
</dbReference>
<dbReference type="EC" id="5.6.2.2" evidence="4"/>
<reference evidence="12" key="1">
    <citation type="journal article" date="2015" name="Nature">
        <title>Complex archaea that bridge the gap between prokaryotes and eukaryotes.</title>
        <authorList>
            <person name="Spang A."/>
            <person name="Saw J.H."/>
            <person name="Jorgensen S.L."/>
            <person name="Zaremba-Niedzwiedzka K."/>
            <person name="Martijn J."/>
            <person name="Lind A.E."/>
            <person name="van Eijk R."/>
            <person name="Schleper C."/>
            <person name="Guy L."/>
            <person name="Ettema T.J."/>
        </authorList>
    </citation>
    <scope>NUCLEOTIDE SEQUENCE</scope>
</reference>
<dbReference type="Pfam" id="PF21180">
    <property type="entry name" value="TOP6A-Spo11_Toprim"/>
    <property type="match status" value="1"/>
</dbReference>
<dbReference type="Gene3D" id="3.40.1360.10">
    <property type="match status" value="1"/>
</dbReference>
<evidence type="ECO:0000256" key="8">
    <source>
        <dbReference type="ARBA" id="ARBA00023125"/>
    </source>
</evidence>
<evidence type="ECO:0000256" key="1">
    <source>
        <dbReference type="ARBA" id="ARBA00000185"/>
    </source>
</evidence>
<comment type="similarity">
    <text evidence="3">Belongs to the TOP6A family.</text>
</comment>
<dbReference type="PRINTS" id="PR01552">
    <property type="entry name" value="TPISMRASE6A"/>
</dbReference>
<dbReference type="InterPro" id="IPR002815">
    <property type="entry name" value="Spo11/TopoVI_A"/>
</dbReference>
<evidence type="ECO:0000256" key="2">
    <source>
        <dbReference type="ARBA" id="ARBA00001946"/>
    </source>
</evidence>
<evidence type="ECO:0000313" key="12">
    <source>
        <dbReference type="EMBL" id="KKN52844.1"/>
    </source>
</evidence>
<dbReference type="PRINTS" id="PR01550">
    <property type="entry name" value="TOP6AFAMILY"/>
</dbReference>
<comment type="catalytic activity">
    <reaction evidence="1">
        <text>ATP-dependent breakage, passage and rejoining of double-stranded DNA.</text>
        <dbReference type="EC" id="5.6.2.2"/>
    </reaction>
</comment>
<dbReference type="InterPro" id="IPR004085">
    <property type="entry name" value="TopoVI_A"/>
</dbReference>
<evidence type="ECO:0000256" key="3">
    <source>
        <dbReference type="ARBA" id="ARBA00006559"/>
    </source>
</evidence>
<comment type="caution">
    <text evidence="12">The sequence shown here is derived from an EMBL/GenBank/DDBJ whole genome shotgun (WGS) entry which is preliminary data.</text>
</comment>
<keyword evidence="6" id="KW-0460">Magnesium</keyword>
<keyword evidence="9" id="KW-0413">Isomerase</keyword>
<evidence type="ECO:0000259" key="11">
    <source>
        <dbReference type="Pfam" id="PF21180"/>
    </source>
</evidence>
<dbReference type="GO" id="GO:0003918">
    <property type="term" value="F:DNA topoisomerase type II (double strand cut, ATP-hydrolyzing) activity"/>
    <property type="evidence" value="ECO:0007669"/>
    <property type="project" value="UniProtKB-EC"/>
</dbReference>
<keyword evidence="7" id="KW-0799">Topoisomerase</keyword>
<name>A0A0F9RDA5_9ZZZZ</name>